<dbReference type="Proteomes" id="UP000387223">
    <property type="component" value="Unassembled WGS sequence"/>
</dbReference>
<evidence type="ECO:0000313" key="1">
    <source>
        <dbReference type="EMBL" id="GBO89219.1"/>
    </source>
</evidence>
<comment type="caution">
    <text evidence="1">The sequence shown here is derived from an EMBL/GenBank/DDBJ whole genome shotgun (WGS) entry which is preliminary data.</text>
</comment>
<sequence length="144" mass="15959">MTQHQRPATEATKALLMVFGNELKALAEHREGKSRPIAAIDIDSFVSAFVHNHSDLVDQAQGPDLENLTLVTGRVHGDDDDTYYIIEGDNPESRFAHELLGFDPDTAESIPEDEESRFYITDCDPLKVAIDARLKPLPKEEAAA</sequence>
<gene>
    <name evidence="1" type="ORF">MSSD14B_28870</name>
</gene>
<organism evidence="1 2">
    <name type="scientific">Marinobacter salsuginis</name>
    <dbReference type="NCBI Taxonomy" id="418719"/>
    <lineage>
        <taxon>Bacteria</taxon>
        <taxon>Pseudomonadati</taxon>
        <taxon>Pseudomonadota</taxon>
        <taxon>Gammaproteobacteria</taxon>
        <taxon>Pseudomonadales</taxon>
        <taxon>Marinobacteraceae</taxon>
        <taxon>Marinobacter</taxon>
    </lineage>
</organism>
<dbReference type="EMBL" id="BGZI01000020">
    <property type="protein sequence ID" value="GBO89219.1"/>
    <property type="molecule type" value="Genomic_DNA"/>
</dbReference>
<evidence type="ECO:0000313" key="2">
    <source>
        <dbReference type="Proteomes" id="UP000387223"/>
    </source>
</evidence>
<name>A0A5M3Q2E3_9GAMM</name>
<proteinExistence type="predicted"/>
<dbReference type="RefSeq" id="WP_136630460.1">
    <property type="nucleotide sequence ID" value="NZ_BGZI01000020.1"/>
</dbReference>
<protein>
    <submittedName>
        <fullName evidence="1">Uncharacterized protein</fullName>
    </submittedName>
</protein>
<reference evidence="1 2" key="1">
    <citation type="journal article" date="2019" name="J. Gen. Appl. Microbiol.">
        <title>Aerobic degradation of cis-dichloroethene by the marine bacterium Marinobacter salsuginis strain 5N-3.</title>
        <authorList>
            <person name="Inoue Y."/>
            <person name="Fukunaga Y."/>
            <person name="Katsumata H."/>
            <person name="Ohji S."/>
            <person name="Hosoyama A."/>
            <person name="Mori K."/>
            <person name="Ando K."/>
        </authorList>
    </citation>
    <scope>NUCLEOTIDE SEQUENCE [LARGE SCALE GENOMIC DNA]</scope>
    <source>
        <strain evidence="1 2">NBRC 109114</strain>
    </source>
</reference>
<dbReference type="AlphaFoldDB" id="A0A5M3Q2E3"/>
<accession>A0A5M3Q2E3</accession>